<evidence type="ECO:0000313" key="2">
    <source>
        <dbReference type="Proteomes" id="UP000602381"/>
    </source>
</evidence>
<name>A0ABQ2LF37_9PROT</name>
<evidence type="ECO:0000313" key="1">
    <source>
        <dbReference type="EMBL" id="GGO11628.1"/>
    </source>
</evidence>
<keyword evidence="2" id="KW-1185">Reference proteome</keyword>
<comment type="caution">
    <text evidence="1">The sequence shown here is derived from an EMBL/GenBank/DDBJ whole genome shotgun (WGS) entry which is preliminary data.</text>
</comment>
<organism evidence="1 2">
    <name type="scientific">Iodidimonas muriae</name>
    <dbReference type="NCBI Taxonomy" id="261467"/>
    <lineage>
        <taxon>Bacteria</taxon>
        <taxon>Pseudomonadati</taxon>
        <taxon>Pseudomonadota</taxon>
        <taxon>Alphaproteobacteria</taxon>
        <taxon>Iodidimonadales</taxon>
        <taxon>Iodidimonadaceae</taxon>
        <taxon>Iodidimonas</taxon>
    </lineage>
</organism>
<dbReference type="Proteomes" id="UP000602381">
    <property type="component" value="Unassembled WGS sequence"/>
</dbReference>
<dbReference type="EMBL" id="BMOV01000004">
    <property type="protein sequence ID" value="GGO11628.1"/>
    <property type="molecule type" value="Genomic_DNA"/>
</dbReference>
<gene>
    <name evidence="1" type="ORF">GCM10007972_15570</name>
</gene>
<reference evidence="2" key="1">
    <citation type="journal article" date="2019" name="Int. J. Syst. Evol. Microbiol.">
        <title>The Global Catalogue of Microorganisms (GCM) 10K type strain sequencing project: providing services to taxonomists for standard genome sequencing and annotation.</title>
        <authorList>
            <consortium name="The Broad Institute Genomics Platform"/>
            <consortium name="The Broad Institute Genome Sequencing Center for Infectious Disease"/>
            <person name="Wu L."/>
            <person name="Ma J."/>
        </authorList>
    </citation>
    <scope>NUCLEOTIDE SEQUENCE [LARGE SCALE GENOMIC DNA]</scope>
    <source>
        <strain evidence="2">JCM 17843</strain>
    </source>
</reference>
<sequence length="78" mass="9348">MDYLVRGQASIARPGRLVSSFEILTSHLLLQDIVFNFRNQFEDAYFCKKSKLSLIQTETFIEMHSTRQFVIQLYYFFR</sequence>
<protein>
    <submittedName>
        <fullName evidence="1">Uncharacterized protein</fullName>
    </submittedName>
</protein>
<accession>A0ABQ2LF37</accession>
<proteinExistence type="predicted"/>